<name>A0ABC8V1G9_9AQUA</name>
<proteinExistence type="predicted"/>
<evidence type="ECO:0000313" key="1">
    <source>
        <dbReference type="EMBL" id="CAK9187160.1"/>
    </source>
</evidence>
<sequence length="134" mass="14378">MKMMMVIQCAASISSIHEPHHLTAPFSLPQTPFNLISATSSSSSAKSSPTTRRALLSLSTVSTALGVLAFCRNHSCWSKAAISEFFELQNSGGVKALDLRIGEGEVPVDGNQTLVSDDRLTELMEPNKRSKCAP</sequence>
<dbReference type="InterPro" id="IPR044197">
    <property type="entry name" value="FKBP17-1-like"/>
</dbReference>
<dbReference type="AlphaFoldDB" id="A0ABC8V1G9"/>
<dbReference type="Proteomes" id="UP001642360">
    <property type="component" value="Unassembled WGS sequence"/>
</dbReference>
<accession>A0ABC8V1G9</accession>
<reference evidence="1 2" key="1">
    <citation type="submission" date="2024-02" db="EMBL/GenBank/DDBJ databases">
        <authorList>
            <person name="Vignale AGUSTIN F."/>
            <person name="Sosa J E."/>
            <person name="Modenutti C."/>
        </authorList>
    </citation>
    <scope>NUCLEOTIDE SEQUENCE [LARGE SCALE GENOMIC DNA]</scope>
</reference>
<dbReference type="PANTHER" id="PTHR47860:SF1">
    <property type="entry name" value="PEPTIDYL-PROLYL CIS-TRANS ISOMERASE FKBP17-1, CHLOROPLASTIC"/>
    <property type="match status" value="1"/>
</dbReference>
<evidence type="ECO:0000313" key="2">
    <source>
        <dbReference type="Proteomes" id="UP001642360"/>
    </source>
</evidence>
<dbReference type="PANTHER" id="PTHR47860">
    <property type="entry name" value="PEPTIDYL-PROLYL CIS-TRANS ISOMERASE FKBP17-1, CHLOROPLASTIC"/>
    <property type="match status" value="1"/>
</dbReference>
<gene>
    <name evidence="1" type="ORF">ILEXP_LOCUS57667</name>
</gene>
<organism evidence="1 2">
    <name type="scientific">Ilex paraguariensis</name>
    <name type="common">yerba mate</name>
    <dbReference type="NCBI Taxonomy" id="185542"/>
    <lineage>
        <taxon>Eukaryota</taxon>
        <taxon>Viridiplantae</taxon>
        <taxon>Streptophyta</taxon>
        <taxon>Embryophyta</taxon>
        <taxon>Tracheophyta</taxon>
        <taxon>Spermatophyta</taxon>
        <taxon>Magnoliopsida</taxon>
        <taxon>eudicotyledons</taxon>
        <taxon>Gunneridae</taxon>
        <taxon>Pentapetalae</taxon>
        <taxon>asterids</taxon>
        <taxon>campanulids</taxon>
        <taxon>Aquifoliales</taxon>
        <taxon>Aquifoliaceae</taxon>
        <taxon>Ilex</taxon>
    </lineage>
</organism>
<protein>
    <submittedName>
        <fullName evidence="1">Uncharacterized protein</fullName>
    </submittedName>
</protein>
<keyword evidence="2" id="KW-1185">Reference proteome</keyword>
<comment type="caution">
    <text evidence="1">The sequence shown here is derived from an EMBL/GenBank/DDBJ whole genome shotgun (WGS) entry which is preliminary data.</text>
</comment>
<dbReference type="EMBL" id="CAUOFW020009835">
    <property type="protein sequence ID" value="CAK9187160.1"/>
    <property type="molecule type" value="Genomic_DNA"/>
</dbReference>